<dbReference type="AlphaFoldDB" id="A0A914VJJ4"/>
<proteinExistence type="predicted"/>
<accession>A0A914VJJ4</accession>
<feature type="chain" id="PRO_5038115577" evidence="1">
    <location>
        <begin position="22"/>
        <end position="163"/>
    </location>
</feature>
<feature type="signal peptide" evidence="1">
    <location>
        <begin position="1"/>
        <end position="21"/>
    </location>
</feature>
<sequence length="163" mass="16934">MISWIVGLVCLWIFWIPNNRACMKTIPGDDLTTTTTAPVCPDPMPLFATPDGFAKVVIPAANTNGATTPAGTTISVTCEDAGNNPAVIGAGLTVTFDTIGTHIQDAGNFNTDFEEFSLTCQPTGLWLFDILGIKTAPGFSGIVSTPGAALCQACVGTPTSYCN</sequence>
<name>A0A914VJJ4_9BILA</name>
<evidence type="ECO:0000256" key="1">
    <source>
        <dbReference type="SAM" id="SignalP"/>
    </source>
</evidence>
<reference evidence="3" key="1">
    <citation type="submission" date="2022-11" db="UniProtKB">
        <authorList>
            <consortium name="WormBaseParasite"/>
        </authorList>
    </citation>
    <scope>IDENTIFICATION</scope>
</reference>
<evidence type="ECO:0000313" key="3">
    <source>
        <dbReference type="WBParaSite" id="PSAMB.scaffold2090size25535.g16272.t1"/>
    </source>
</evidence>
<evidence type="ECO:0000313" key="2">
    <source>
        <dbReference type="Proteomes" id="UP000887566"/>
    </source>
</evidence>
<dbReference type="Proteomes" id="UP000887566">
    <property type="component" value="Unplaced"/>
</dbReference>
<organism evidence="2 3">
    <name type="scientific">Plectus sambesii</name>
    <dbReference type="NCBI Taxonomy" id="2011161"/>
    <lineage>
        <taxon>Eukaryota</taxon>
        <taxon>Metazoa</taxon>
        <taxon>Ecdysozoa</taxon>
        <taxon>Nematoda</taxon>
        <taxon>Chromadorea</taxon>
        <taxon>Plectida</taxon>
        <taxon>Plectina</taxon>
        <taxon>Plectoidea</taxon>
        <taxon>Plectidae</taxon>
        <taxon>Plectus</taxon>
    </lineage>
</organism>
<dbReference type="WBParaSite" id="PSAMB.scaffold2090size25535.g16272.t1">
    <property type="protein sequence ID" value="PSAMB.scaffold2090size25535.g16272.t1"/>
    <property type="gene ID" value="PSAMB.scaffold2090size25535.g16272"/>
</dbReference>
<keyword evidence="2" id="KW-1185">Reference proteome</keyword>
<keyword evidence="1" id="KW-0732">Signal</keyword>
<protein>
    <submittedName>
        <fullName evidence="3">C6 domain-containing protein</fullName>
    </submittedName>
</protein>